<comment type="caution">
    <text evidence="15">The sequence shown here is derived from an EMBL/GenBank/DDBJ whole genome shotgun (WGS) entry which is preliminary data.</text>
</comment>
<dbReference type="EC" id="3.6.1.-" evidence="12"/>
<gene>
    <name evidence="12 16" type="primary">uup</name>
    <name evidence="15" type="ORF">EDC36_10698</name>
    <name evidence="16" type="ORF">Tigna_01052</name>
</gene>
<dbReference type="PROSITE" id="PS50893">
    <property type="entry name" value="ABC_TRANSPORTER_2"/>
    <property type="match status" value="2"/>
</dbReference>
<reference evidence="15 17" key="1">
    <citation type="submission" date="2019-03" db="EMBL/GenBank/DDBJ databases">
        <title>Genomic Encyclopedia of Type Strains, Phase IV (KMG-IV): sequencing the most valuable type-strain genomes for metagenomic binning, comparative biology and taxonomic classification.</title>
        <authorList>
            <person name="Goeker M."/>
        </authorList>
    </citation>
    <scope>NUCLEOTIDE SEQUENCE [LARGE SCALE GENOMIC DNA]</scope>
    <source>
        <strain evidence="15 17">DSM 12034</strain>
    </source>
</reference>
<evidence type="ECO:0000256" key="5">
    <source>
        <dbReference type="ARBA" id="ARBA00022763"/>
    </source>
</evidence>
<dbReference type="OrthoDB" id="9762051at2"/>
<dbReference type="InterPro" id="IPR027417">
    <property type="entry name" value="P-loop_NTPase"/>
</dbReference>
<comment type="similarity">
    <text evidence="11 12">Belongs to the ABC transporter superfamily. ABCF family. Uup subfamily.</text>
</comment>
<organism evidence="15 17">
    <name type="scientific">Tepidimonas ignava</name>
    <dbReference type="NCBI Taxonomy" id="114249"/>
    <lineage>
        <taxon>Bacteria</taxon>
        <taxon>Pseudomonadati</taxon>
        <taxon>Pseudomonadota</taxon>
        <taxon>Betaproteobacteria</taxon>
        <taxon>Burkholderiales</taxon>
        <taxon>Tepidimonas</taxon>
    </lineage>
</organism>
<feature type="region of interest" description="Disordered" evidence="13">
    <location>
        <begin position="538"/>
        <end position="559"/>
    </location>
</feature>
<dbReference type="FunFam" id="3.40.50.300:FF:000011">
    <property type="entry name" value="Putative ABC transporter ATP-binding component"/>
    <property type="match status" value="1"/>
</dbReference>
<keyword evidence="9 12" id="KW-0234">DNA repair</keyword>
<keyword evidence="2 12" id="KW-0963">Cytoplasm</keyword>
<proteinExistence type="inferred from homology"/>
<evidence type="ECO:0000256" key="7">
    <source>
        <dbReference type="ARBA" id="ARBA00022840"/>
    </source>
</evidence>
<keyword evidence="7 12" id="KW-0067">ATP-binding</keyword>
<dbReference type="InterPro" id="IPR037118">
    <property type="entry name" value="Val-tRNA_synth_C_sf"/>
</dbReference>
<dbReference type="Gene3D" id="1.10.287.380">
    <property type="entry name" value="Valyl-tRNA synthetase, C-terminal domain"/>
    <property type="match status" value="1"/>
</dbReference>
<feature type="domain" description="ABC transporter" evidence="14">
    <location>
        <begin position="4"/>
        <end position="243"/>
    </location>
</feature>
<dbReference type="EMBL" id="VJNC01000005">
    <property type="protein sequence ID" value="TSE22616.1"/>
    <property type="molecule type" value="Genomic_DNA"/>
</dbReference>
<feature type="binding site" evidence="12">
    <location>
        <begin position="346"/>
        <end position="353"/>
    </location>
    <ligand>
        <name>ATP</name>
        <dbReference type="ChEBI" id="CHEBI:30616"/>
        <label>2</label>
    </ligand>
</feature>
<keyword evidence="3 12" id="KW-0677">Repeat</keyword>
<evidence type="ECO:0000259" key="14">
    <source>
        <dbReference type="PROSITE" id="PS50893"/>
    </source>
</evidence>
<name>A0A4R3LDT1_9BURK</name>
<dbReference type="InterPro" id="IPR032524">
    <property type="entry name" value="ABC_tran_C"/>
</dbReference>
<dbReference type="InterPro" id="IPR017871">
    <property type="entry name" value="ABC_transporter-like_CS"/>
</dbReference>
<accession>A0A4R3LDT1</accession>
<dbReference type="RefSeq" id="WP_132962389.1">
    <property type="nucleotide sequence ID" value="NZ_SMAH01000006.1"/>
</dbReference>
<dbReference type="SMART" id="SM00382">
    <property type="entry name" value="AAA"/>
    <property type="match status" value="2"/>
</dbReference>
<dbReference type="GO" id="GO:0003677">
    <property type="term" value="F:DNA binding"/>
    <property type="evidence" value="ECO:0007669"/>
    <property type="project" value="UniProtKB-UniRule"/>
</dbReference>
<reference evidence="16 18" key="2">
    <citation type="submission" date="2019-07" db="EMBL/GenBank/DDBJ databases">
        <title>Tepidimonas ignava SPS-1037 draft genome.</title>
        <authorList>
            <person name="Da Costa M.S."/>
            <person name="Froufe H.J.C."/>
            <person name="Egas C."/>
            <person name="Albuquerque L."/>
        </authorList>
    </citation>
    <scope>NUCLEOTIDE SEQUENCE [LARGE SCALE GENOMIC DNA]</scope>
    <source>
        <strain evidence="16 18">SPS-1037</strain>
    </source>
</reference>
<keyword evidence="1" id="KW-0472">Membrane</keyword>
<evidence type="ECO:0000256" key="6">
    <source>
        <dbReference type="ARBA" id="ARBA00022801"/>
    </source>
</evidence>
<keyword evidence="1" id="KW-1003">Cell membrane</keyword>
<dbReference type="Pfam" id="PF00005">
    <property type="entry name" value="ABC_tran"/>
    <property type="match status" value="2"/>
</dbReference>
<dbReference type="PANTHER" id="PTHR42855">
    <property type="entry name" value="ABC TRANSPORTER ATP-BINDING SUBUNIT"/>
    <property type="match status" value="1"/>
</dbReference>
<comment type="catalytic activity">
    <reaction evidence="10 12">
        <text>ATP + H2O = ADP + phosphate + H(+)</text>
        <dbReference type="Rhea" id="RHEA:13065"/>
        <dbReference type="ChEBI" id="CHEBI:15377"/>
        <dbReference type="ChEBI" id="CHEBI:15378"/>
        <dbReference type="ChEBI" id="CHEBI:30616"/>
        <dbReference type="ChEBI" id="CHEBI:43474"/>
        <dbReference type="ChEBI" id="CHEBI:456216"/>
    </reaction>
</comment>
<keyword evidence="5 12" id="KW-0227">DNA damage</keyword>
<dbReference type="GO" id="GO:0043022">
    <property type="term" value="F:ribosome binding"/>
    <property type="evidence" value="ECO:0007669"/>
    <property type="project" value="UniProtKB-UniRule"/>
</dbReference>
<dbReference type="GO" id="GO:0005737">
    <property type="term" value="C:cytoplasm"/>
    <property type="evidence" value="ECO:0007669"/>
    <property type="project" value="UniProtKB-SubCell"/>
</dbReference>
<dbReference type="GO" id="GO:0005524">
    <property type="term" value="F:ATP binding"/>
    <property type="evidence" value="ECO:0007669"/>
    <property type="project" value="UniProtKB-UniRule"/>
</dbReference>
<evidence type="ECO:0000256" key="1">
    <source>
        <dbReference type="ARBA" id="ARBA00022475"/>
    </source>
</evidence>
<evidence type="ECO:0000256" key="10">
    <source>
        <dbReference type="ARBA" id="ARBA00049360"/>
    </source>
</evidence>
<evidence type="ECO:0000313" key="18">
    <source>
        <dbReference type="Proteomes" id="UP000315577"/>
    </source>
</evidence>
<dbReference type="HAMAP" id="MF_00848">
    <property type="entry name" value="Uup"/>
    <property type="match status" value="1"/>
</dbReference>
<dbReference type="Proteomes" id="UP000295536">
    <property type="component" value="Unassembled WGS sequence"/>
</dbReference>
<dbReference type="EMBL" id="SMAH01000006">
    <property type="protein sequence ID" value="TCS98109.1"/>
    <property type="molecule type" value="Genomic_DNA"/>
</dbReference>
<comment type="subcellular location">
    <subcellularLocation>
        <location evidence="12">Cytoplasm</location>
    </subcellularLocation>
    <text evidence="12">Associates with ribosomes.</text>
</comment>
<keyword evidence="6 12" id="KW-0378">Hydrolase</keyword>
<evidence type="ECO:0000256" key="8">
    <source>
        <dbReference type="ARBA" id="ARBA00023125"/>
    </source>
</evidence>
<dbReference type="FunFam" id="3.40.50.300:FF:000309">
    <property type="entry name" value="ABC transporter ATP-binding protein"/>
    <property type="match status" value="1"/>
</dbReference>
<dbReference type="AlphaFoldDB" id="A0A4R3LDT1"/>
<evidence type="ECO:0000256" key="2">
    <source>
        <dbReference type="ARBA" id="ARBA00022490"/>
    </source>
</evidence>
<dbReference type="GO" id="GO:0016887">
    <property type="term" value="F:ATP hydrolysis activity"/>
    <property type="evidence" value="ECO:0007669"/>
    <property type="project" value="UniProtKB-UniRule"/>
</dbReference>
<evidence type="ECO:0000256" key="4">
    <source>
        <dbReference type="ARBA" id="ARBA00022741"/>
    </source>
</evidence>
<dbReference type="InterPro" id="IPR043686">
    <property type="entry name" value="Uup"/>
</dbReference>
<evidence type="ECO:0000256" key="3">
    <source>
        <dbReference type="ARBA" id="ARBA00022737"/>
    </source>
</evidence>
<dbReference type="InterPro" id="IPR051309">
    <property type="entry name" value="ABCF_ATPase"/>
</dbReference>
<evidence type="ECO:0000313" key="17">
    <source>
        <dbReference type="Proteomes" id="UP000295536"/>
    </source>
</evidence>
<dbReference type="Pfam" id="PF12848">
    <property type="entry name" value="ABC_tran_Xtn"/>
    <property type="match status" value="1"/>
</dbReference>
<dbReference type="GO" id="GO:0006281">
    <property type="term" value="P:DNA repair"/>
    <property type="evidence" value="ECO:0007669"/>
    <property type="project" value="UniProtKB-KW"/>
</dbReference>
<dbReference type="Pfam" id="PF16326">
    <property type="entry name" value="ABC_tran_CTD"/>
    <property type="match status" value="1"/>
</dbReference>
<evidence type="ECO:0000256" key="13">
    <source>
        <dbReference type="SAM" id="MobiDB-lite"/>
    </source>
</evidence>
<protein>
    <recommendedName>
        <fullName evidence="12">ATP-binding protein Uup</fullName>
        <ecNumber evidence="12">3.6.1.-</ecNumber>
    </recommendedName>
</protein>
<comment type="function">
    <text evidence="12">Probably plays a role in ribosome assembly or function. May be involved in resolution of branched DNA intermediates that result from template switching in postreplication gaps. Binds DNA and has ATPase activity.</text>
</comment>
<feature type="domain" description="ABC transporter" evidence="14">
    <location>
        <begin position="312"/>
        <end position="533"/>
    </location>
</feature>
<evidence type="ECO:0000313" key="16">
    <source>
        <dbReference type="EMBL" id="TSE22616.1"/>
    </source>
</evidence>
<evidence type="ECO:0000256" key="12">
    <source>
        <dbReference type="HAMAP-Rule" id="MF_00848"/>
    </source>
</evidence>
<keyword evidence="4 12" id="KW-0547">Nucleotide-binding</keyword>
<dbReference type="CDD" id="cd03221">
    <property type="entry name" value="ABCF_EF-3"/>
    <property type="match status" value="2"/>
</dbReference>
<dbReference type="Proteomes" id="UP000315577">
    <property type="component" value="Unassembled WGS sequence"/>
</dbReference>
<dbReference type="SUPFAM" id="SSF52540">
    <property type="entry name" value="P-loop containing nucleoside triphosphate hydrolases"/>
    <property type="match status" value="2"/>
</dbReference>
<dbReference type="Gene3D" id="3.40.50.300">
    <property type="entry name" value="P-loop containing nucleotide triphosphate hydrolases"/>
    <property type="match status" value="2"/>
</dbReference>
<keyword evidence="18" id="KW-1185">Reference proteome</keyword>
<keyword evidence="8 12" id="KW-0238">DNA-binding</keyword>
<dbReference type="PANTHER" id="PTHR42855:SF1">
    <property type="entry name" value="ABC TRANSPORTER DOMAIN-CONTAINING PROTEIN"/>
    <property type="match status" value="1"/>
</dbReference>
<feature type="binding site" evidence="12">
    <location>
        <begin position="36"/>
        <end position="43"/>
    </location>
    <ligand>
        <name>ATP</name>
        <dbReference type="ChEBI" id="CHEBI:30616"/>
        <label>1</label>
    </ligand>
</feature>
<sequence length="639" mass="71437">MAWLQMRDAALAYGHRPLLDGTEFVLGAGERVGLVGRNGAGKSSLLRVLAGLERLDAGTLQRRQGLRLAYVPQEPDFGEATTVFEAVAEGLGAVRQWLQRYEAAAPGEDLDALHGAIDAADGWLWPQRVQETLARLHLEPQARLDALSGGVRKRVALARAWVQRPDVLLLDEPTNHLDIDAIDWLAQHLKTYRGSVVVVSHDRHFLDQVVTRIVELDRGRLRDYPGDFSRYEALKAQQLAQEAVEQAKADRLLAQEDAWVRQGVQARRTRAQARVERLTRLRQARAARREALGQVRLELARGHASGRLVAELQNVSVGFERDGGRHTVVRDVSATILRGDKVGIIGPNGAGKTTLLRLIVGELQPDAGTVRRGTRLQVAYFDQLRQRLDLEATLEDFISPGSEWIELPGRRQHVRSYLADFLFDPARARSPVRTLSGGERNRLLLARLLAQPVNTLVLDEPTNDLDIDTLELLEQRLADYDGTVLLVSHDRRFLDAVVTSTLVFDGDGRWREYEGGVDDWMAQSMRLHGRVPVWPSPWRDDEDTAAAPAPTHPTAPATRRRLSYKERRELEALPARIDALEAEQRAIEAELADGTVYARDPQRARTLAERHHAVEAELLDALQRWEALQALDDAAASPR</sequence>
<feature type="compositionally biased region" description="Low complexity" evidence="13">
    <location>
        <begin position="545"/>
        <end position="557"/>
    </location>
</feature>
<dbReference type="InterPro" id="IPR003439">
    <property type="entry name" value="ABC_transporter-like_ATP-bd"/>
</dbReference>
<evidence type="ECO:0000256" key="9">
    <source>
        <dbReference type="ARBA" id="ARBA00023204"/>
    </source>
</evidence>
<dbReference type="InterPro" id="IPR003593">
    <property type="entry name" value="AAA+_ATPase"/>
</dbReference>
<evidence type="ECO:0000313" key="15">
    <source>
        <dbReference type="EMBL" id="TCS98109.1"/>
    </source>
</evidence>
<dbReference type="InterPro" id="IPR032781">
    <property type="entry name" value="ABC_tran_Xtn"/>
</dbReference>
<evidence type="ECO:0000256" key="11">
    <source>
        <dbReference type="ARBA" id="ARBA00061478"/>
    </source>
</evidence>
<dbReference type="PROSITE" id="PS00211">
    <property type="entry name" value="ABC_TRANSPORTER_1"/>
    <property type="match status" value="1"/>
</dbReference>